<dbReference type="Proteomes" id="UP000197003">
    <property type="component" value="Chromosome"/>
</dbReference>
<proteinExistence type="predicted"/>
<dbReference type="RefSeq" id="WP_088564226.1">
    <property type="nucleotide sequence ID" value="NZ_CP020946.1"/>
</dbReference>
<evidence type="ECO:0000313" key="2">
    <source>
        <dbReference type="Proteomes" id="UP000197003"/>
    </source>
</evidence>
<dbReference type="AlphaFoldDB" id="A0A1Z3N544"/>
<dbReference type="OrthoDB" id="5294548at2"/>
<dbReference type="EMBL" id="CP020946">
    <property type="protein sequence ID" value="ASD62596.1"/>
    <property type="molecule type" value="Genomic_DNA"/>
</dbReference>
<evidence type="ECO:0008006" key="3">
    <source>
        <dbReference type="Google" id="ProtNLM"/>
    </source>
</evidence>
<organism evidence="1 2">
    <name type="scientific">Bdellovibrio bacteriovorus</name>
    <dbReference type="NCBI Taxonomy" id="959"/>
    <lineage>
        <taxon>Bacteria</taxon>
        <taxon>Pseudomonadati</taxon>
        <taxon>Bdellovibrionota</taxon>
        <taxon>Bdellovibrionia</taxon>
        <taxon>Bdellovibrionales</taxon>
        <taxon>Pseudobdellovibrionaceae</taxon>
        <taxon>Bdellovibrio</taxon>
    </lineage>
</organism>
<gene>
    <name evidence="1" type="ORF">B9G79_02925</name>
</gene>
<name>A0A1Z3N544_BDEBC</name>
<sequence length="160" mass="16985">MFQKTVSNLKSNWPLAGFLVIGLIAFISSPSKSEQDPLETVAAPASVDTYIPAGHVLVPIEIANAESLASLVGDMGGVVDLYLASNDTQKGGLKVGSKLKLLRAPLNPQQYAVLVKDTESPRLLSFNGPFIAVVQNPEARGNSVTPASAPRKAVRIEYQN</sequence>
<protein>
    <recommendedName>
        <fullName evidence="3">Flp pilus assembly protein RcpC/CpaB domain-containing protein</fullName>
    </recommendedName>
</protein>
<reference evidence="1 2" key="1">
    <citation type="submission" date="2017-04" db="EMBL/GenBank/DDBJ databases">
        <title>Whole genome sequence of Bdellovibrio bacteriovorus strain SSB218315.</title>
        <authorList>
            <person name="Oyedara O."/>
            <person name="Rodriguez-Perez M.A."/>
        </authorList>
    </citation>
    <scope>NUCLEOTIDE SEQUENCE [LARGE SCALE GENOMIC DNA]</scope>
    <source>
        <strain evidence="1 2">SSB218315</strain>
    </source>
</reference>
<accession>A0A1Z3N544</accession>
<evidence type="ECO:0000313" key="1">
    <source>
        <dbReference type="EMBL" id="ASD62596.1"/>
    </source>
</evidence>